<dbReference type="AlphaFoldDB" id="A0A6S9YH09"/>
<feature type="transmembrane region" description="Helical" evidence="1">
    <location>
        <begin position="336"/>
        <end position="357"/>
    </location>
</feature>
<feature type="transmembrane region" description="Helical" evidence="1">
    <location>
        <begin position="128"/>
        <end position="147"/>
    </location>
</feature>
<feature type="transmembrane region" description="Helical" evidence="1">
    <location>
        <begin position="167"/>
        <end position="191"/>
    </location>
</feature>
<accession>A0A6S9YH09</accession>
<keyword evidence="1" id="KW-0472">Membrane</keyword>
<keyword evidence="1" id="KW-0812">Transmembrane</keyword>
<proteinExistence type="predicted"/>
<evidence type="ECO:0000313" key="2">
    <source>
        <dbReference type="EMBL" id="CAE0770577.1"/>
    </source>
</evidence>
<organism evidence="2">
    <name type="scientific">Chrysotila carterae</name>
    <name type="common">Marine alga</name>
    <name type="synonym">Syracosphaera carterae</name>
    <dbReference type="NCBI Taxonomy" id="13221"/>
    <lineage>
        <taxon>Eukaryota</taxon>
        <taxon>Haptista</taxon>
        <taxon>Haptophyta</taxon>
        <taxon>Prymnesiophyceae</taxon>
        <taxon>Isochrysidales</taxon>
        <taxon>Isochrysidaceae</taxon>
        <taxon>Chrysotila</taxon>
    </lineage>
</organism>
<protein>
    <recommendedName>
        <fullName evidence="4">Transmembrane protein</fullName>
    </recommendedName>
</protein>
<sequence length="441" mass="48116">MAFSSGDNASVVEFGSADDAIEVEFESGSDAAIPCYSGFFGTCSTCDRDGSCICADNSDGHSDFIPMDRTRWGEPRLLCTINSSAVDALSVTAIVIALLLLARIMHCIRLQTSIARQRKVSYCEHKPLAVLAFCAFGVLLSIALHVLKLVKPSQLQAVNILPTGIEFLRKCSFIVMSTIHSLHVVLVAVGAQQTHRGQHMILRIIRRKKRSLLMQVILAVVTGCISASTAFLGYGGLHSIELQTTLFVIGLTCETLFALVAAILGIRDGRFHKRWFDESIQAAQRSLEVYAGGASRASHGRSSKNVIMLQQEFEVAEQISKLRESRDTVLASRRPLLLAAAALICAHVASLAVPLLWTRMSYIPPVRSSVWFAMSYPICQLYSKNADGGDCATLCMLSAHFRAVQRAFFGTFNQPAVYSTRSSATEMQTPDGVNTRVCQQV</sequence>
<evidence type="ECO:0000313" key="3">
    <source>
        <dbReference type="EMBL" id="CAE0770578.1"/>
    </source>
</evidence>
<dbReference type="EMBL" id="HBIZ01036365">
    <property type="protein sequence ID" value="CAE0770577.1"/>
    <property type="molecule type" value="Transcribed_RNA"/>
</dbReference>
<dbReference type="EMBL" id="HBIZ01036369">
    <property type="protein sequence ID" value="CAE0770578.1"/>
    <property type="molecule type" value="Transcribed_RNA"/>
</dbReference>
<feature type="transmembrane region" description="Helical" evidence="1">
    <location>
        <begin position="88"/>
        <end position="108"/>
    </location>
</feature>
<feature type="transmembrane region" description="Helical" evidence="1">
    <location>
        <begin position="212"/>
        <end position="234"/>
    </location>
</feature>
<evidence type="ECO:0000256" key="1">
    <source>
        <dbReference type="SAM" id="Phobius"/>
    </source>
</evidence>
<gene>
    <name evidence="2" type="ORF">PCAR00345_LOCUS23189</name>
    <name evidence="3" type="ORF">PCAR00345_LOCUS23190</name>
</gene>
<name>A0A6S9YH09_CHRCT</name>
<reference evidence="2" key="1">
    <citation type="submission" date="2021-01" db="EMBL/GenBank/DDBJ databases">
        <authorList>
            <person name="Corre E."/>
            <person name="Pelletier E."/>
            <person name="Niang G."/>
            <person name="Scheremetjew M."/>
            <person name="Finn R."/>
            <person name="Kale V."/>
            <person name="Holt S."/>
            <person name="Cochrane G."/>
            <person name="Meng A."/>
            <person name="Brown T."/>
            <person name="Cohen L."/>
        </authorList>
    </citation>
    <scope>NUCLEOTIDE SEQUENCE</scope>
    <source>
        <strain evidence="2">CCMP645</strain>
    </source>
</reference>
<evidence type="ECO:0008006" key="4">
    <source>
        <dbReference type="Google" id="ProtNLM"/>
    </source>
</evidence>
<feature type="transmembrane region" description="Helical" evidence="1">
    <location>
        <begin position="246"/>
        <end position="266"/>
    </location>
</feature>
<keyword evidence="1" id="KW-1133">Transmembrane helix</keyword>